<organism evidence="2 3">
    <name type="scientific">Steroidobacter agaridevorans</name>
    <dbReference type="NCBI Taxonomy" id="2695856"/>
    <lineage>
        <taxon>Bacteria</taxon>
        <taxon>Pseudomonadati</taxon>
        <taxon>Pseudomonadota</taxon>
        <taxon>Gammaproteobacteria</taxon>
        <taxon>Steroidobacterales</taxon>
        <taxon>Steroidobacteraceae</taxon>
        <taxon>Steroidobacter</taxon>
    </lineage>
</organism>
<evidence type="ECO:0000256" key="1">
    <source>
        <dbReference type="SAM" id="MobiDB-lite"/>
    </source>
</evidence>
<evidence type="ECO:0000313" key="2">
    <source>
        <dbReference type="EMBL" id="GFE78986.1"/>
    </source>
</evidence>
<sequence length="73" mass="8008">MSAASPAQTQVRRTAAAAPSQATTRVYDFSKPRGEDEIRVNLADVPVMRTSIDADVFAPTLLSRLFDLFGPRR</sequence>
<name>A0A829Y868_9GAMM</name>
<dbReference type="AlphaFoldDB" id="A0A829Y868"/>
<reference evidence="3" key="1">
    <citation type="submission" date="2020-01" db="EMBL/GenBank/DDBJ databases">
        <title>'Steroidobacter agaridevorans' sp. nov., agar-degrading bacteria isolated from rhizosphere soils.</title>
        <authorList>
            <person name="Ikenaga M."/>
            <person name="Kataoka M."/>
            <person name="Murouchi A."/>
            <person name="Katsuragi S."/>
            <person name="Sakai M."/>
        </authorList>
    </citation>
    <scope>NUCLEOTIDE SEQUENCE [LARGE SCALE GENOMIC DNA]</scope>
    <source>
        <strain evidence="3">YU21-B</strain>
    </source>
</reference>
<dbReference type="RefSeq" id="WP_161810816.1">
    <property type="nucleotide sequence ID" value="NZ_BLJN01000001.1"/>
</dbReference>
<feature type="region of interest" description="Disordered" evidence="1">
    <location>
        <begin position="1"/>
        <end position="28"/>
    </location>
</feature>
<dbReference type="Proteomes" id="UP000445000">
    <property type="component" value="Unassembled WGS sequence"/>
</dbReference>
<feature type="compositionally biased region" description="Low complexity" evidence="1">
    <location>
        <begin position="1"/>
        <end position="19"/>
    </location>
</feature>
<evidence type="ECO:0000313" key="3">
    <source>
        <dbReference type="Proteomes" id="UP000445000"/>
    </source>
</evidence>
<comment type="caution">
    <text evidence="2">The sequence shown here is derived from an EMBL/GenBank/DDBJ whole genome shotgun (WGS) entry which is preliminary data.</text>
</comment>
<proteinExistence type="predicted"/>
<gene>
    <name evidence="2" type="ORF">GCM10011487_09860</name>
</gene>
<keyword evidence="3" id="KW-1185">Reference proteome</keyword>
<accession>A0A829Y868</accession>
<protein>
    <submittedName>
        <fullName evidence="2">Uncharacterized protein</fullName>
    </submittedName>
</protein>
<dbReference type="EMBL" id="BLJN01000001">
    <property type="protein sequence ID" value="GFE78986.1"/>
    <property type="molecule type" value="Genomic_DNA"/>
</dbReference>